<dbReference type="Proteomes" id="UP000664132">
    <property type="component" value="Unassembled WGS sequence"/>
</dbReference>
<accession>A0A8H8BVK4</accession>
<evidence type="ECO:0000313" key="4">
    <source>
        <dbReference type="Proteomes" id="UP000664132"/>
    </source>
</evidence>
<feature type="domain" description="WW" evidence="2">
    <location>
        <begin position="13"/>
        <end position="47"/>
    </location>
</feature>
<protein>
    <recommendedName>
        <fullName evidence="2">WW domain-containing protein</fullName>
    </recommendedName>
</protein>
<evidence type="ECO:0000256" key="1">
    <source>
        <dbReference type="SAM" id="MobiDB-lite"/>
    </source>
</evidence>
<sequence length="297" mass="30767">MSDFVPPSGPPPPKVPEGWKAQWNDQYSEWFYVNIYTKKSQWDKPTEPVYPPPSDGAPPGAPPGYSGGGQPQPTDTKHNPYESSMNPNTESDAALAARLQAEEDQRARSGQGSRGAQQDYQNTPIPGQSPGYGQQPGYGQPQQSYGQELPAREQKKSGGFLGKLLGKASGGSSSHGGGGMSSFMKPQQPHYGGGGYQQGYGQPGYGQQGYGQPGYGQQGFMQQGYGRPGYGGGGYGAPKKSGMGAGGAAALGVGGGLVGGMLIADAMNDNDEQEAYQDGYQDGGDDGGDFGGDDGGE</sequence>
<gene>
    <name evidence="3" type="ORF">IFR04_001416</name>
</gene>
<keyword evidence="4" id="KW-1185">Reference proteome</keyword>
<dbReference type="SMART" id="SM00456">
    <property type="entry name" value="WW"/>
    <property type="match status" value="1"/>
</dbReference>
<feature type="compositionally biased region" description="Gly residues" evidence="1">
    <location>
        <begin position="191"/>
        <end position="217"/>
    </location>
</feature>
<organism evidence="3 4">
    <name type="scientific">Cadophora malorum</name>
    <dbReference type="NCBI Taxonomy" id="108018"/>
    <lineage>
        <taxon>Eukaryota</taxon>
        <taxon>Fungi</taxon>
        <taxon>Dikarya</taxon>
        <taxon>Ascomycota</taxon>
        <taxon>Pezizomycotina</taxon>
        <taxon>Leotiomycetes</taxon>
        <taxon>Helotiales</taxon>
        <taxon>Ploettnerulaceae</taxon>
        <taxon>Cadophora</taxon>
    </lineage>
</organism>
<feature type="compositionally biased region" description="Low complexity" evidence="1">
    <location>
        <begin position="126"/>
        <end position="147"/>
    </location>
</feature>
<proteinExistence type="predicted"/>
<feature type="compositionally biased region" description="Low complexity" evidence="1">
    <location>
        <begin position="162"/>
        <end position="172"/>
    </location>
</feature>
<dbReference type="CDD" id="cd00201">
    <property type="entry name" value="WW"/>
    <property type="match status" value="1"/>
</dbReference>
<feature type="compositionally biased region" description="Acidic residues" evidence="1">
    <location>
        <begin position="283"/>
        <end position="297"/>
    </location>
</feature>
<dbReference type="Gene3D" id="2.20.70.10">
    <property type="match status" value="1"/>
</dbReference>
<dbReference type="PROSITE" id="PS50020">
    <property type="entry name" value="WW_DOMAIN_2"/>
    <property type="match status" value="1"/>
</dbReference>
<dbReference type="OrthoDB" id="2530521at2759"/>
<name>A0A8H8BVK4_9HELO</name>
<dbReference type="PROSITE" id="PS01159">
    <property type="entry name" value="WW_DOMAIN_1"/>
    <property type="match status" value="1"/>
</dbReference>
<dbReference type="InterPro" id="IPR001202">
    <property type="entry name" value="WW_dom"/>
</dbReference>
<dbReference type="SUPFAM" id="SSF51045">
    <property type="entry name" value="WW domain"/>
    <property type="match status" value="1"/>
</dbReference>
<dbReference type="EMBL" id="JAFJYH010000010">
    <property type="protein sequence ID" value="KAG4425497.1"/>
    <property type="molecule type" value="Genomic_DNA"/>
</dbReference>
<comment type="caution">
    <text evidence="3">The sequence shown here is derived from an EMBL/GenBank/DDBJ whole genome shotgun (WGS) entry which is preliminary data.</text>
</comment>
<feature type="compositionally biased region" description="Polar residues" evidence="1">
    <location>
        <begin position="108"/>
        <end position="125"/>
    </location>
</feature>
<feature type="region of interest" description="Disordered" evidence="1">
    <location>
        <begin position="41"/>
        <end position="233"/>
    </location>
</feature>
<dbReference type="Pfam" id="PF00397">
    <property type="entry name" value="WW"/>
    <property type="match status" value="1"/>
</dbReference>
<dbReference type="AlphaFoldDB" id="A0A8H8BVK4"/>
<feature type="compositionally biased region" description="Polar residues" evidence="1">
    <location>
        <begin position="81"/>
        <end position="91"/>
    </location>
</feature>
<feature type="region of interest" description="Disordered" evidence="1">
    <location>
        <begin position="269"/>
        <end position="297"/>
    </location>
</feature>
<feature type="region of interest" description="Disordered" evidence="1">
    <location>
        <begin position="1"/>
        <end position="20"/>
    </location>
</feature>
<feature type="compositionally biased region" description="Pro residues" evidence="1">
    <location>
        <begin position="48"/>
        <end position="62"/>
    </location>
</feature>
<reference evidence="3" key="1">
    <citation type="submission" date="2021-02" db="EMBL/GenBank/DDBJ databases">
        <title>Genome sequence Cadophora malorum strain M34.</title>
        <authorList>
            <person name="Stefanovic E."/>
            <person name="Vu D."/>
            <person name="Scully C."/>
            <person name="Dijksterhuis J."/>
            <person name="Roader J."/>
            <person name="Houbraken J."/>
        </authorList>
    </citation>
    <scope>NUCLEOTIDE SEQUENCE</scope>
    <source>
        <strain evidence="3">M34</strain>
    </source>
</reference>
<dbReference type="InterPro" id="IPR036020">
    <property type="entry name" value="WW_dom_sf"/>
</dbReference>
<evidence type="ECO:0000259" key="2">
    <source>
        <dbReference type="PROSITE" id="PS50020"/>
    </source>
</evidence>
<evidence type="ECO:0000313" key="3">
    <source>
        <dbReference type="EMBL" id="KAG4425497.1"/>
    </source>
</evidence>